<reference evidence="4 6" key="1">
    <citation type="submission" date="2020-06" db="EMBL/GenBank/DDBJ databases">
        <title>Description of novel acetic acid bacteria.</title>
        <authorList>
            <person name="Sombolestani A."/>
        </authorList>
    </citation>
    <scope>NUCLEOTIDE SEQUENCE [LARGE SCALE GENOMIC DNA]</scope>
    <source>
        <strain evidence="4 6">LMG 26838</strain>
    </source>
</reference>
<evidence type="ECO:0000313" key="4">
    <source>
        <dbReference type="EMBL" id="NVN28976.1"/>
    </source>
</evidence>
<dbReference type="InterPro" id="IPR000424">
    <property type="entry name" value="Primosome_PriB/ssb"/>
</dbReference>
<proteinExistence type="predicted"/>
<evidence type="ECO:0000313" key="6">
    <source>
        <dbReference type="Proteomes" id="UP000565205"/>
    </source>
</evidence>
<dbReference type="AlphaFoldDB" id="A0A850NM52"/>
<dbReference type="Gene3D" id="2.40.50.140">
    <property type="entry name" value="Nucleic acid-binding proteins"/>
    <property type="match status" value="1"/>
</dbReference>
<organism evidence="4 6">
    <name type="scientific">Endobacter medicaginis</name>
    <dbReference type="NCBI Taxonomy" id="1181271"/>
    <lineage>
        <taxon>Bacteria</taxon>
        <taxon>Pseudomonadati</taxon>
        <taxon>Pseudomonadota</taxon>
        <taxon>Alphaproteobacteria</taxon>
        <taxon>Acetobacterales</taxon>
        <taxon>Acetobacteraceae</taxon>
        <taxon>Endobacter</taxon>
    </lineage>
</organism>
<dbReference type="CDD" id="cd04496">
    <property type="entry name" value="SSB_OBF"/>
    <property type="match status" value="1"/>
</dbReference>
<dbReference type="RefSeq" id="WP_176621707.1">
    <property type="nucleotide sequence ID" value="NZ_JABXXQ010000007.1"/>
</dbReference>
<evidence type="ECO:0000256" key="1">
    <source>
        <dbReference type="ARBA" id="ARBA00023125"/>
    </source>
</evidence>
<evidence type="ECO:0000313" key="5">
    <source>
        <dbReference type="Proteomes" id="UP000557688"/>
    </source>
</evidence>
<name>A0A850NM52_9PROT</name>
<evidence type="ECO:0000313" key="3">
    <source>
        <dbReference type="EMBL" id="MBB3175215.1"/>
    </source>
</evidence>
<dbReference type="EMBL" id="JACHXV010000022">
    <property type="protein sequence ID" value="MBB3175215.1"/>
    <property type="molecule type" value="Genomic_DNA"/>
</dbReference>
<accession>A0A850NM52</accession>
<dbReference type="Pfam" id="PF00436">
    <property type="entry name" value="SSB"/>
    <property type="match status" value="1"/>
</dbReference>
<dbReference type="SUPFAM" id="SSF50249">
    <property type="entry name" value="Nucleic acid-binding proteins"/>
    <property type="match status" value="1"/>
</dbReference>
<dbReference type="PROSITE" id="PS50935">
    <property type="entry name" value="SSB"/>
    <property type="match status" value="1"/>
</dbReference>
<dbReference type="InterPro" id="IPR012340">
    <property type="entry name" value="NA-bd_OB-fold"/>
</dbReference>
<sequence>MSNTIHLFGYLGDDAELRGGDNGPVVLRVAENADYTDRRTGEAVKKTIWHQVITFQSGLKTMLLDRGRKGDFVTLEGHLEYDSYRKDGETSDRVTAKIVVGPQHSIKVIEPAR</sequence>
<dbReference type="Proteomes" id="UP000565205">
    <property type="component" value="Unassembled WGS sequence"/>
</dbReference>
<keyword evidence="1 2" id="KW-0238">DNA-binding</keyword>
<dbReference type="Proteomes" id="UP000557688">
    <property type="component" value="Unassembled WGS sequence"/>
</dbReference>
<comment type="caution">
    <text evidence="4">The sequence shown here is derived from an EMBL/GenBank/DDBJ whole genome shotgun (WGS) entry which is preliminary data.</text>
</comment>
<keyword evidence="5" id="KW-1185">Reference proteome</keyword>
<gene>
    <name evidence="3" type="ORF">FHR90_003069</name>
    <name evidence="4" type="ORF">HUK83_01255</name>
</gene>
<protein>
    <submittedName>
        <fullName evidence="3 4">Single-stranded DNA-binding protein</fullName>
    </submittedName>
</protein>
<evidence type="ECO:0000256" key="2">
    <source>
        <dbReference type="PROSITE-ProRule" id="PRU00252"/>
    </source>
</evidence>
<dbReference type="GO" id="GO:0003697">
    <property type="term" value="F:single-stranded DNA binding"/>
    <property type="evidence" value="ECO:0007669"/>
    <property type="project" value="InterPro"/>
</dbReference>
<dbReference type="EMBL" id="JABXXQ010000007">
    <property type="protein sequence ID" value="NVN28976.1"/>
    <property type="molecule type" value="Genomic_DNA"/>
</dbReference>
<reference evidence="3 5" key="2">
    <citation type="submission" date="2020-08" db="EMBL/GenBank/DDBJ databases">
        <title>Genomic Encyclopedia of Type Strains, Phase III (KMG-III): the genomes of soil and plant-associated and newly described type strains.</title>
        <authorList>
            <person name="Whitman W."/>
        </authorList>
    </citation>
    <scope>NUCLEOTIDE SEQUENCE [LARGE SCALE GENOMIC DNA]</scope>
    <source>
        <strain evidence="3 5">CECT 8088</strain>
    </source>
</reference>